<keyword evidence="1" id="KW-0723">Serine/threonine-protein kinase</keyword>
<evidence type="ECO:0008006" key="10">
    <source>
        <dbReference type="Google" id="ProtNLM"/>
    </source>
</evidence>
<dbReference type="EMBL" id="CAUYUJ010018335">
    <property type="protein sequence ID" value="CAK0882764.1"/>
    <property type="molecule type" value="Genomic_DNA"/>
</dbReference>
<evidence type="ECO:0000256" key="1">
    <source>
        <dbReference type="ARBA" id="ARBA00022527"/>
    </source>
</evidence>
<evidence type="ECO:0000259" key="6">
    <source>
        <dbReference type="PROSITE" id="PS50234"/>
    </source>
</evidence>
<dbReference type="Gene3D" id="3.40.50.410">
    <property type="entry name" value="von Willebrand factor, type A domain"/>
    <property type="match status" value="1"/>
</dbReference>
<evidence type="ECO:0000259" key="7">
    <source>
        <dbReference type="PROSITE" id="PS51158"/>
    </source>
</evidence>
<dbReference type="InterPro" id="IPR011009">
    <property type="entry name" value="Kinase-like_dom_sf"/>
</dbReference>
<dbReference type="SUPFAM" id="SSF56112">
    <property type="entry name" value="Protein kinase-like (PK-like)"/>
    <property type="match status" value="1"/>
</dbReference>
<keyword evidence="3" id="KW-0547">Nucleotide-binding</keyword>
<dbReference type="Proteomes" id="UP001189429">
    <property type="component" value="Unassembled WGS sequence"/>
</dbReference>
<reference evidence="8" key="1">
    <citation type="submission" date="2023-10" db="EMBL/GenBank/DDBJ databases">
        <authorList>
            <person name="Chen Y."/>
            <person name="Shah S."/>
            <person name="Dougan E. K."/>
            <person name="Thang M."/>
            <person name="Chan C."/>
        </authorList>
    </citation>
    <scope>NUCLEOTIDE SEQUENCE [LARGE SCALE GENOMIC DNA]</scope>
</reference>
<proteinExistence type="predicted"/>
<keyword evidence="5" id="KW-0067">ATP-binding</keyword>
<dbReference type="Pfam" id="PF02816">
    <property type="entry name" value="Alpha_kinase"/>
    <property type="match status" value="1"/>
</dbReference>
<dbReference type="SMART" id="SM00811">
    <property type="entry name" value="Alpha_kinase"/>
    <property type="match status" value="1"/>
</dbReference>
<evidence type="ECO:0000256" key="4">
    <source>
        <dbReference type="ARBA" id="ARBA00022777"/>
    </source>
</evidence>
<dbReference type="InterPro" id="IPR004166">
    <property type="entry name" value="a-kinase_dom"/>
</dbReference>
<evidence type="ECO:0000313" key="9">
    <source>
        <dbReference type="Proteomes" id="UP001189429"/>
    </source>
</evidence>
<comment type="caution">
    <text evidence="8">The sequence shown here is derived from an EMBL/GenBank/DDBJ whole genome shotgun (WGS) entry which is preliminary data.</text>
</comment>
<dbReference type="PANTHER" id="PTHR45992">
    <property type="entry name" value="EUKARYOTIC ELONGATION FACTOR 2 KINASE-RELATED"/>
    <property type="match status" value="1"/>
</dbReference>
<evidence type="ECO:0000256" key="2">
    <source>
        <dbReference type="ARBA" id="ARBA00022679"/>
    </source>
</evidence>
<evidence type="ECO:0000256" key="5">
    <source>
        <dbReference type="ARBA" id="ARBA00022840"/>
    </source>
</evidence>
<dbReference type="InterPro" id="IPR002035">
    <property type="entry name" value="VWF_A"/>
</dbReference>
<dbReference type="InterPro" id="IPR051852">
    <property type="entry name" value="Alpha-type_PK"/>
</dbReference>
<gene>
    <name evidence="8" type="ORF">PCOR1329_LOCUS65185</name>
</gene>
<accession>A0ABN9W999</accession>
<dbReference type="CDD" id="cd00198">
    <property type="entry name" value="vWFA"/>
    <property type="match status" value="1"/>
</dbReference>
<dbReference type="PROSITE" id="PS51158">
    <property type="entry name" value="ALPHA_KINASE"/>
    <property type="match status" value="1"/>
</dbReference>
<feature type="domain" description="VWFA" evidence="6">
    <location>
        <begin position="98"/>
        <end position="171"/>
    </location>
</feature>
<sequence length="693" mass="75399">MRTEDVVDDASHVSRIAAVTACLCSFFDAQAPSCNDYFSLVSFNDTSTVHFSAKMVIEARDHVFGLTLRAKKSTEFVCGLSTAKEVLQTHAGMGSPHLLVFSDGRPGDMHRMLQTAQQLLASVSGLRVHAIGFGDSLTSFDYLQQLASIGSGTFVPSALSLGALKQAFSSITSTITSTKSSSSVFSFKDVGSQIRSADEDGSAQGCRRHLRQVTFELPNQYTFSKDSVTFTCVRSLFKFDGKVFEQKEMRDGPYDVKMRTNPFTMGGMRLVHCFQDKTVRLYGACDRDGTEYDSDNFDARLVAKLSRYSDPFYNNHEVVAAYAKSSAAASFYSRCFQMQLADRLKGEGRTCAKIVFVECFLYSVLPFLDGPQAPADCLIGERHLPGVFLKYNSNKGFVNWEAPYSEVAQAFSHFTYWMSQGRILVADLQGVLIHRRRPHLIFTDPQVLSLDGSFGPGDLGPKGIAAFFKSHKCGRTCKGLGLSSHNFVNASDGGAGELSGNADHIVRDQGKQKRECRECSGKHVKVRKHTSMGCAVVTLESAHVRDRILEGGSGAIINGIKVQMKPHFPRETKAEAPTEIFIAWGRQAEKRWPLGESVLAAYFDKLHIELSAAAQTKLSSETITQPMRLVSPPRTHLLVAPPAASSCAGLHGVARPVVAAQLAETSAAMSSHGSAPATGSLPGLPNSKISDCL</sequence>
<name>A0ABN9W999_9DINO</name>
<evidence type="ECO:0000313" key="8">
    <source>
        <dbReference type="EMBL" id="CAK0882764.1"/>
    </source>
</evidence>
<dbReference type="PANTHER" id="PTHR45992:SF2">
    <property type="entry name" value="EUKARYOTIC ELONGATION FACTOR 2 KINASE"/>
    <property type="match status" value="1"/>
</dbReference>
<dbReference type="PROSITE" id="PS50234">
    <property type="entry name" value="VWFA"/>
    <property type="match status" value="1"/>
</dbReference>
<dbReference type="SMART" id="SM00327">
    <property type="entry name" value="VWA"/>
    <property type="match status" value="1"/>
</dbReference>
<dbReference type="CDD" id="cd04515">
    <property type="entry name" value="Alpha_kinase"/>
    <property type="match status" value="1"/>
</dbReference>
<keyword evidence="2" id="KW-0808">Transferase</keyword>
<organism evidence="8 9">
    <name type="scientific">Prorocentrum cordatum</name>
    <dbReference type="NCBI Taxonomy" id="2364126"/>
    <lineage>
        <taxon>Eukaryota</taxon>
        <taxon>Sar</taxon>
        <taxon>Alveolata</taxon>
        <taxon>Dinophyceae</taxon>
        <taxon>Prorocentrales</taxon>
        <taxon>Prorocentraceae</taxon>
        <taxon>Prorocentrum</taxon>
    </lineage>
</organism>
<protein>
    <recommendedName>
        <fullName evidence="10">Alpha-type protein kinase domain-containing protein</fullName>
    </recommendedName>
</protein>
<dbReference type="SUPFAM" id="SSF53300">
    <property type="entry name" value="vWA-like"/>
    <property type="match status" value="1"/>
</dbReference>
<keyword evidence="4" id="KW-0418">Kinase</keyword>
<keyword evidence="9" id="KW-1185">Reference proteome</keyword>
<evidence type="ECO:0000256" key="3">
    <source>
        <dbReference type="ARBA" id="ARBA00022741"/>
    </source>
</evidence>
<dbReference type="InterPro" id="IPR036465">
    <property type="entry name" value="vWFA_dom_sf"/>
</dbReference>
<feature type="domain" description="Alpha-type protein kinase" evidence="7">
    <location>
        <begin position="236"/>
        <end position="485"/>
    </location>
</feature>
<dbReference type="Gene3D" id="3.20.200.10">
    <property type="entry name" value="MHCK/EF2 kinase"/>
    <property type="match status" value="1"/>
</dbReference>